<feature type="region of interest" description="Disordered" evidence="2">
    <location>
        <begin position="1"/>
        <end position="39"/>
    </location>
</feature>
<dbReference type="Pfam" id="PF00098">
    <property type="entry name" value="zf-CCHC"/>
    <property type="match status" value="1"/>
</dbReference>
<reference evidence="4 5" key="1">
    <citation type="submission" date="2023-10" db="EMBL/GenBank/DDBJ databases">
        <title>Genome-Wide Identification Analysis in wild type Solanum Pinnatisectum Reveals Some Genes Defensing Phytophthora Infestans.</title>
        <authorList>
            <person name="Sun C."/>
        </authorList>
    </citation>
    <scope>NUCLEOTIDE SEQUENCE [LARGE SCALE GENOMIC DNA]</scope>
    <source>
        <strain evidence="4">LQN</strain>
        <tissue evidence="4">Leaf</tissue>
    </source>
</reference>
<protein>
    <recommendedName>
        <fullName evidence="3">CCHC-type domain-containing protein</fullName>
    </recommendedName>
</protein>
<feature type="domain" description="CCHC-type" evidence="3">
    <location>
        <begin position="142"/>
        <end position="157"/>
    </location>
</feature>
<gene>
    <name evidence="4" type="ORF">R3W88_011657</name>
</gene>
<dbReference type="EMBL" id="JAWPEI010000007">
    <property type="protein sequence ID" value="KAK4721424.1"/>
    <property type="molecule type" value="Genomic_DNA"/>
</dbReference>
<comment type="caution">
    <text evidence="4">The sequence shown here is derived from an EMBL/GenBank/DDBJ whole genome shotgun (WGS) entry which is preliminary data.</text>
</comment>
<evidence type="ECO:0000313" key="4">
    <source>
        <dbReference type="EMBL" id="KAK4721424.1"/>
    </source>
</evidence>
<dbReference type="GO" id="GO:0003676">
    <property type="term" value="F:nucleic acid binding"/>
    <property type="evidence" value="ECO:0007669"/>
    <property type="project" value="InterPro"/>
</dbReference>
<dbReference type="Proteomes" id="UP001311915">
    <property type="component" value="Unassembled WGS sequence"/>
</dbReference>
<dbReference type="PANTHER" id="PTHR46148:SF60">
    <property type="entry name" value="CHROMO DOMAIN-CONTAINING PROTEIN"/>
    <property type="match status" value="1"/>
</dbReference>
<feature type="compositionally biased region" description="Low complexity" evidence="2">
    <location>
        <begin position="173"/>
        <end position="187"/>
    </location>
</feature>
<feature type="region of interest" description="Disordered" evidence="2">
    <location>
        <begin position="155"/>
        <end position="194"/>
    </location>
</feature>
<dbReference type="InterPro" id="IPR001878">
    <property type="entry name" value="Znf_CCHC"/>
</dbReference>
<evidence type="ECO:0000259" key="3">
    <source>
        <dbReference type="PROSITE" id="PS50158"/>
    </source>
</evidence>
<organism evidence="4 5">
    <name type="scientific">Solanum pinnatisectum</name>
    <name type="common">tansyleaf nightshade</name>
    <dbReference type="NCBI Taxonomy" id="50273"/>
    <lineage>
        <taxon>Eukaryota</taxon>
        <taxon>Viridiplantae</taxon>
        <taxon>Streptophyta</taxon>
        <taxon>Embryophyta</taxon>
        <taxon>Tracheophyta</taxon>
        <taxon>Spermatophyta</taxon>
        <taxon>Magnoliopsida</taxon>
        <taxon>eudicotyledons</taxon>
        <taxon>Gunneridae</taxon>
        <taxon>Pentapetalae</taxon>
        <taxon>asterids</taxon>
        <taxon>lamiids</taxon>
        <taxon>Solanales</taxon>
        <taxon>Solanaceae</taxon>
        <taxon>Solanoideae</taxon>
        <taxon>Solaneae</taxon>
        <taxon>Solanum</taxon>
    </lineage>
</organism>
<dbReference type="PANTHER" id="PTHR46148">
    <property type="entry name" value="CHROMO DOMAIN-CONTAINING PROTEIN"/>
    <property type="match status" value="1"/>
</dbReference>
<dbReference type="AlphaFoldDB" id="A0AAV9L7Z2"/>
<sequence>MTRTSATVTGGRREALPEAVVEASSRGRGRARVRDRASGVTLARGPSRGVAPVMGHAREVSLETQIDDIEDQVPPEITTTPLLQDTLLRVLILTTCRELLEVVGLAESYGVRYATLQLRGPAREWWRTYSGSLPIGSPPRFCFTCGDPDHLMRQCTSHRGRGGPQPNSSFQARPSVPQGRGRGRVQSGRGGRASSSVELGLDLTFEEEPIAILERQVRKLRTMEIALVKVHWKHRSVGEATWEAESDMRARYPHLFETSGTCFYLMFEDGHNF</sequence>
<dbReference type="SMART" id="SM00343">
    <property type="entry name" value="ZnF_C2HC"/>
    <property type="match status" value="1"/>
</dbReference>
<proteinExistence type="predicted"/>
<keyword evidence="1" id="KW-0863">Zinc-finger</keyword>
<evidence type="ECO:0000256" key="2">
    <source>
        <dbReference type="SAM" id="MobiDB-lite"/>
    </source>
</evidence>
<name>A0AAV9L7Z2_9SOLN</name>
<dbReference type="PROSITE" id="PS50158">
    <property type="entry name" value="ZF_CCHC"/>
    <property type="match status" value="1"/>
</dbReference>
<accession>A0AAV9L7Z2</accession>
<keyword evidence="1" id="KW-0479">Metal-binding</keyword>
<evidence type="ECO:0000256" key="1">
    <source>
        <dbReference type="PROSITE-ProRule" id="PRU00047"/>
    </source>
</evidence>
<keyword evidence="5" id="KW-1185">Reference proteome</keyword>
<dbReference type="GO" id="GO:0008270">
    <property type="term" value="F:zinc ion binding"/>
    <property type="evidence" value="ECO:0007669"/>
    <property type="project" value="UniProtKB-KW"/>
</dbReference>
<keyword evidence="1" id="KW-0862">Zinc</keyword>
<evidence type="ECO:0000313" key="5">
    <source>
        <dbReference type="Proteomes" id="UP001311915"/>
    </source>
</evidence>